<reference evidence="2 3" key="1">
    <citation type="submission" date="2013-11" db="EMBL/GenBank/DDBJ databases">
        <title>The Genome Sequence of Phytophthora parasitica P1569.</title>
        <authorList>
            <consortium name="The Broad Institute Genomics Platform"/>
            <person name="Russ C."/>
            <person name="Tyler B."/>
            <person name="Panabieres F."/>
            <person name="Shan W."/>
            <person name="Tripathy S."/>
            <person name="Grunwald N."/>
            <person name="Machado M."/>
            <person name="Johnson C.S."/>
            <person name="Arredondo F."/>
            <person name="Hong C."/>
            <person name="Coffey M."/>
            <person name="Young S.K."/>
            <person name="Zeng Q."/>
            <person name="Gargeya S."/>
            <person name="Fitzgerald M."/>
            <person name="Abouelleil A."/>
            <person name="Alvarado L."/>
            <person name="Chapman S.B."/>
            <person name="Gainer-Dewar J."/>
            <person name="Goldberg J."/>
            <person name="Griggs A."/>
            <person name="Gujja S."/>
            <person name="Hansen M."/>
            <person name="Howarth C."/>
            <person name="Imamovic A."/>
            <person name="Ireland A."/>
            <person name="Larimer J."/>
            <person name="McCowan C."/>
            <person name="Murphy C."/>
            <person name="Pearson M."/>
            <person name="Poon T.W."/>
            <person name="Priest M."/>
            <person name="Roberts A."/>
            <person name="Saif S."/>
            <person name="Shea T."/>
            <person name="Sykes S."/>
            <person name="Wortman J."/>
            <person name="Nusbaum C."/>
            <person name="Birren B."/>
        </authorList>
    </citation>
    <scope>NUCLEOTIDE SEQUENCE [LARGE SCALE GENOMIC DNA]</scope>
    <source>
        <strain evidence="2 3">P1569</strain>
    </source>
</reference>
<keyword evidence="3" id="KW-1185">Reference proteome</keyword>
<protein>
    <submittedName>
        <fullName evidence="2">Uncharacterized protein</fullName>
    </submittedName>
</protein>
<feature type="region of interest" description="Disordered" evidence="1">
    <location>
        <begin position="11"/>
        <end position="38"/>
    </location>
</feature>
<evidence type="ECO:0000313" key="2">
    <source>
        <dbReference type="EMBL" id="ETI51793.1"/>
    </source>
</evidence>
<gene>
    <name evidence="2" type="ORF">F443_04908</name>
</gene>
<sequence>MPPRLEVIPLTKGSPQIPRPGISPLPRAKTMCTSEHWA</sequence>
<dbReference type="EMBL" id="ANIZ01000882">
    <property type="protein sequence ID" value="ETI51793.1"/>
    <property type="molecule type" value="Genomic_DNA"/>
</dbReference>
<evidence type="ECO:0000313" key="3">
    <source>
        <dbReference type="Proteomes" id="UP000018721"/>
    </source>
</evidence>
<dbReference type="Proteomes" id="UP000018721">
    <property type="component" value="Unassembled WGS sequence"/>
</dbReference>
<name>V9FLX0_PHYNI</name>
<dbReference type="HOGENOM" id="CLU_3336716_0_0_1"/>
<comment type="caution">
    <text evidence="2">The sequence shown here is derived from an EMBL/GenBank/DDBJ whole genome shotgun (WGS) entry which is preliminary data.</text>
</comment>
<organism evidence="2 3">
    <name type="scientific">Phytophthora nicotianae P1569</name>
    <dbReference type="NCBI Taxonomy" id="1317065"/>
    <lineage>
        <taxon>Eukaryota</taxon>
        <taxon>Sar</taxon>
        <taxon>Stramenopiles</taxon>
        <taxon>Oomycota</taxon>
        <taxon>Peronosporomycetes</taxon>
        <taxon>Peronosporales</taxon>
        <taxon>Peronosporaceae</taxon>
        <taxon>Phytophthora</taxon>
    </lineage>
</organism>
<accession>V9FLX0</accession>
<dbReference type="AlphaFoldDB" id="V9FLX0"/>
<proteinExistence type="predicted"/>
<evidence type="ECO:0000256" key="1">
    <source>
        <dbReference type="SAM" id="MobiDB-lite"/>
    </source>
</evidence>